<dbReference type="Proteomes" id="UP000011680">
    <property type="component" value="Unassembled WGS sequence"/>
</dbReference>
<keyword evidence="2" id="KW-1185">Reference proteome</keyword>
<accession>M0NGH3</accession>
<dbReference type="EMBL" id="AOMF01000103">
    <property type="protein sequence ID" value="EMA55790.1"/>
    <property type="molecule type" value="Genomic_DNA"/>
</dbReference>
<reference evidence="1 2" key="1">
    <citation type="journal article" date="2014" name="PLoS Genet.">
        <title>Phylogenetically driven sequencing of extremely halophilic archaea reveals strategies for static and dynamic osmo-response.</title>
        <authorList>
            <person name="Becker E.A."/>
            <person name="Seitzer P.M."/>
            <person name="Tritt A."/>
            <person name="Larsen D."/>
            <person name="Krusor M."/>
            <person name="Yao A.I."/>
            <person name="Wu D."/>
            <person name="Madern D."/>
            <person name="Eisen J.A."/>
            <person name="Darling A.E."/>
            <person name="Facciotti M.T."/>
        </authorList>
    </citation>
    <scope>NUCLEOTIDE SEQUENCE [LARGE SCALE GENOMIC DNA]</scope>
    <source>
        <strain evidence="1 2">JCM 13552</strain>
    </source>
</reference>
<organism evidence="1 2">
    <name type="scientific">Halococcus thailandensis JCM 13552</name>
    <dbReference type="NCBI Taxonomy" id="1227457"/>
    <lineage>
        <taxon>Archaea</taxon>
        <taxon>Methanobacteriati</taxon>
        <taxon>Methanobacteriota</taxon>
        <taxon>Stenosarchaea group</taxon>
        <taxon>Halobacteria</taxon>
        <taxon>Halobacteriales</taxon>
        <taxon>Halococcaceae</taxon>
        <taxon>Halococcus</taxon>
    </lineage>
</organism>
<name>M0NGH3_9EURY</name>
<evidence type="ECO:0000313" key="2">
    <source>
        <dbReference type="Proteomes" id="UP000011680"/>
    </source>
</evidence>
<comment type="caution">
    <text evidence="1">The sequence shown here is derived from an EMBL/GenBank/DDBJ whole genome shotgun (WGS) entry which is preliminary data.</text>
</comment>
<protein>
    <submittedName>
        <fullName evidence="1">Uncharacterized protein</fullName>
    </submittedName>
</protein>
<evidence type="ECO:0000313" key="1">
    <source>
        <dbReference type="EMBL" id="EMA55790.1"/>
    </source>
</evidence>
<proteinExistence type="predicted"/>
<sequence length="69" mass="7896">MVFDRPDWFSSFEVYSVDRYRSEESSPIVIIAESDDIRPINVLKFIGFLREFVCNGVAGFTEIKLPSCG</sequence>
<dbReference type="AlphaFoldDB" id="M0NGH3"/>
<gene>
    <name evidence="1" type="ORF">C451_04903</name>
</gene>